<keyword evidence="5" id="KW-1185">Reference proteome</keyword>
<dbReference type="PANTHER" id="PTHR43479">
    <property type="entry name" value="ACREF/ENVCD OPERON REPRESSOR-RELATED"/>
    <property type="match status" value="1"/>
</dbReference>
<dbReference type="Gene3D" id="1.10.357.10">
    <property type="entry name" value="Tetracycline Repressor, domain 2"/>
    <property type="match status" value="1"/>
</dbReference>
<dbReference type="InterPro" id="IPR013570">
    <property type="entry name" value="Tscrpt_reg_YsiA_C"/>
</dbReference>
<dbReference type="PRINTS" id="PR00455">
    <property type="entry name" value="HTHTETR"/>
</dbReference>
<comment type="caution">
    <text evidence="4">The sequence shown here is derived from an EMBL/GenBank/DDBJ whole genome shotgun (WGS) entry which is preliminary data.</text>
</comment>
<dbReference type="PANTHER" id="PTHR43479:SF11">
    <property type="entry name" value="ACREF_ENVCD OPERON REPRESSOR-RELATED"/>
    <property type="match status" value="1"/>
</dbReference>
<evidence type="ECO:0000256" key="1">
    <source>
        <dbReference type="ARBA" id="ARBA00023125"/>
    </source>
</evidence>
<dbReference type="Pfam" id="PF00440">
    <property type="entry name" value="TetR_N"/>
    <property type="match status" value="1"/>
</dbReference>
<dbReference type="InterPro" id="IPR001647">
    <property type="entry name" value="HTH_TetR"/>
</dbReference>
<evidence type="ECO:0000313" key="4">
    <source>
        <dbReference type="EMBL" id="MCJ8011835.1"/>
    </source>
</evidence>
<dbReference type="InterPro" id="IPR050624">
    <property type="entry name" value="HTH-type_Tx_Regulator"/>
</dbReference>
<dbReference type="PROSITE" id="PS50977">
    <property type="entry name" value="HTH_TETR_2"/>
    <property type="match status" value="1"/>
</dbReference>
<dbReference type="SUPFAM" id="SSF48498">
    <property type="entry name" value="Tetracyclin repressor-like, C-terminal domain"/>
    <property type="match status" value="1"/>
</dbReference>
<sequence length="200" mass="23628">MLKKQRKDELKELIFSTSLQLFKEKGFDGVTVEEITQACGIAKGTFYNYFPKKETILFHLGNYQMEVVHQAISRNSNMTNIKESLLAIFKDLFVYLEENRDLVKVFFFELIHSQMFMEQEGKQIKDFQTALSPIMKEGIIKNELKSHMNPEKLSFLMISIYFQTVIQWLTFPDQDQDLVSMFFDQFEMIWEGIGVNKEEE</sequence>
<dbReference type="InterPro" id="IPR036271">
    <property type="entry name" value="Tet_transcr_reg_TetR-rel_C_sf"/>
</dbReference>
<dbReference type="Proteomes" id="UP001139347">
    <property type="component" value="Unassembled WGS sequence"/>
</dbReference>
<dbReference type="InterPro" id="IPR009057">
    <property type="entry name" value="Homeodomain-like_sf"/>
</dbReference>
<dbReference type="PROSITE" id="PS01081">
    <property type="entry name" value="HTH_TETR_1"/>
    <property type="match status" value="1"/>
</dbReference>
<name>A0A9X2B2E1_9BACL</name>
<dbReference type="AlphaFoldDB" id="A0A9X2B2E1"/>
<dbReference type="Pfam" id="PF08359">
    <property type="entry name" value="TetR_C_4"/>
    <property type="match status" value="1"/>
</dbReference>
<feature type="domain" description="HTH tetR-type" evidence="3">
    <location>
        <begin position="8"/>
        <end position="68"/>
    </location>
</feature>
<dbReference type="RefSeq" id="WP_244723823.1">
    <property type="nucleotide sequence ID" value="NZ_JALIRP010000003.1"/>
</dbReference>
<dbReference type="GO" id="GO:0003677">
    <property type="term" value="F:DNA binding"/>
    <property type="evidence" value="ECO:0007669"/>
    <property type="project" value="UniProtKB-UniRule"/>
</dbReference>
<organism evidence="4 5">
    <name type="scientific">Paenibacillus mangrovi</name>
    <dbReference type="NCBI Taxonomy" id="2931978"/>
    <lineage>
        <taxon>Bacteria</taxon>
        <taxon>Bacillati</taxon>
        <taxon>Bacillota</taxon>
        <taxon>Bacilli</taxon>
        <taxon>Bacillales</taxon>
        <taxon>Paenibacillaceae</taxon>
        <taxon>Paenibacillus</taxon>
    </lineage>
</organism>
<feature type="DNA-binding region" description="H-T-H motif" evidence="2">
    <location>
        <begin position="31"/>
        <end position="50"/>
    </location>
</feature>
<accession>A0A9X2B2E1</accession>
<proteinExistence type="predicted"/>
<dbReference type="InterPro" id="IPR023772">
    <property type="entry name" value="DNA-bd_HTH_TetR-type_CS"/>
</dbReference>
<dbReference type="SUPFAM" id="SSF46689">
    <property type="entry name" value="Homeodomain-like"/>
    <property type="match status" value="1"/>
</dbReference>
<evidence type="ECO:0000259" key="3">
    <source>
        <dbReference type="PROSITE" id="PS50977"/>
    </source>
</evidence>
<reference evidence="4" key="1">
    <citation type="submission" date="2022-04" db="EMBL/GenBank/DDBJ databases">
        <title>Paenibacillus mangrovi sp. nov., a novel endophytic bacterium isolated from bark of Kandelia candel.</title>
        <authorList>
            <person name="Tuo L."/>
        </authorList>
    </citation>
    <scope>NUCLEOTIDE SEQUENCE</scope>
    <source>
        <strain evidence="4">KQZ6P-2</strain>
    </source>
</reference>
<protein>
    <submittedName>
        <fullName evidence="4">TetR/AcrR family transcriptional regulator</fullName>
    </submittedName>
</protein>
<keyword evidence="1 2" id="KW-0238">DNA-binding</keyword>
<gene>
    <name evidence="4" type="ORF">MUG84_08775</name>
</gene>
<dbReference type="EMBL" id="JALIRP010000003">
    <property type="protein sequence ID" value="MCJ8011835.1"/>
    <property type="molecule type" value="Genomic_DNA"/>
</dbReference>
<evidence type="ECO:0000256" key="2">
    <source>
        <dbReference type="PROSITE-ProRule" id="PRU00335"/>
    </source>
</evidence>
<evidence type="ECO:0000313" key="5">
    <source>
        <dbReference type="Proteomes" id="UP001139347"/>
    </source>
</evidence>